<feature type="region of interest" description="Disordered" evidence="1">
    <location>
        <begin position="246"/>
        <end position="274"/>
    </location>
</feature>
<keyword evidence="5" id="KW-1185">Reference proteome</keyword>
<evidence type="ECO:0000256" key="2">
    <source>
        <dbReference type="SAM" id="Phobius"/>
    </source>
</evidence>
<feature type="transmembrane region" description="Helical" evidence="2">
    <location>
        <begin position="284"/>
        <end position="305"/>
    </location>
</feature>
<dbReference type="OrthoDB" id="4424311at2"/>
<accession>A0A286H3F8</accession>
<evidence type="ECO:0000256" key="1">
    <source>
        <dbReference type="SAM" id="MobiDB-lite"/>
    </source>
</evidence>
<dbReference type="EMBL" id="OCNK01000004">
    <property type="protein sequence ID" value="SOE02232.1"/>
    <property type="molecule type" value="Genomic_DNA"/>
</dbReference>
<keyword evidence="2" id="KW-0472">Membrane</keyword>
<feature type="chain" id="PRO_5012628797" evidence="3">
    <location>
        <begin position="31"/>
        <end position="323"/>
    </location>
</feature>
<dbReference type="NCBIfam" id="NF038134">
    <property type="entry name" value="choice_anch_M"/>
    <property type="match status" value="1"/>
</dbReference>
<organism evidence="4 5">
    <name type="scientific">Blastococcus haudaquaticus</name>
    <dbReference type="NCBI Taxonomy" id="1938745"/>
    <lineage>
        <taxon>Bacteria</taxon>
        <taxon>Bacillati</taxon>
        <taxon>Actinomycetota</taxon>
        <taxon>Actinomycetes</taxon>
        <taxon>Geodermatophilales</taxon>
        <taxon>Geodermatophilaceae</taxon>
        <taxon>Blastococcus</taxon>
    </lineage>
</organism>
<dbReference type="AlphaFoldDB" id="A0A286H3F8"/>
<reference evidence="5" key="1">
    <citation type="submission" date="2017-09" db="EMBL/GenBank/DDBJ databases">
        <authorList>
            <person name="Varghese N."/>
            <person name="Submissions S."/>
        </authorList>
    </citation>
    <scope>NUCLEOTIDE SEQUENCE [LARGE SCALE GENOMIC DNA]</scope>
    <source>
        <strain evidence="5">DSM 44270</strain>
    </source>
</reference>
<sequence length="323" mass="34113">MTTLRGRRRRPLLVLGLLGLLAGPAGVLPAAGATDEDPALEQQLSGDERVVEEAAELGLGHVDMGPLFLDGSWTFMVHDDSSAAESVWRHTEQTVFRVDDAALRTVPDDPAYDFLHAEPGQPVHVLPQTQDPDVVWLGWNTQDPEVMERIDRGVTMRLDGVEGPGSMVVYLQSGNLGAPEPLWDSENPDPQDLWVDVNTHTHANWVFTEPGVYLAQVTLTADLVDGDRVSDTRTLRFAVGTGTSAEEALAASPLPVPGPGSDAGEPAPAADEAGSGGVDLTGTLLLGTAVAAAALVILFAVTTLLGRRSKKRALADRTQGAGA</sequence>
<protein>
    <submittedName>
        <fullName evidence="4">Putative ABC transporter-associated repeat protein</fullName>
    </submittedName>
</protein>
<evidence type="ECO:0000313" key="4">
    <source>
        <dbReference type="EMBL" id="SOE02232.1"/>
    </source>
</evidence>
<gene>
    <name evidence="4" type="ORF">SAMN06272739_3434</name>
</gene>
<dbReference type="Proteomes" id="UP000219482">
    <property type="component" value="Unassembled WGS sequence"/>
</dbReference>
<keyword evidence="3" id="KW-0732">Signal</keyword>
<evidence type="ECO:0000313" key="5">
    <source>
        <dbReference type="Proteomes" id="UP000219482"/>
    </source>
</evidence>
<dbReference type="NCBIfam" id="TIGR03769">
    <property type="entry name" value="P_ac_wall_RPT"/>
    <property type="match status" value="1"/>
</dbReference>
<dbReference type="RefSeq" id="WP_097185152.1">
    <property type="nucleotide sequence ID" value="NZ_OCNK01000004.1"/>
</dbReference>
<feature type="compositionally biased region" description="Low complexity" evidence="1">
    <location>
        <begin position="259"/>
        <end position="273"/>
    </location>
</feature>
<name>A0A286H3F8_9ACTN</name>
<keyword evidence="2" id="KW-1133">Transmembrane helix</keyword>
<proteinExistence type="predicted"/>
<dbReference type="InterPro" id="IPR022435">
    <property type="entry name" value="Surface-anchored_actinobac"/>
</dbReference>
<feature type="signal peptide" evidence="3">
    <location>
        <begin position="1"/>
        <end position="30"/>
    </location>
</feature>
<keyword evidence="2" id="KW-0812">Transmembrane</keyword>
<evidence type="ECO:0000256" key="3">
    <source>
        <dbReference type="SAM" id="SignalP"/>
    </source>
</evidence>